<reference evidence="1" key="1">
    <citation type="submission" date="2023-04" db="EMBL/GenBank/DDBJ databases">
        <title>A chromosome-level genome assembly of the parasitoid wasp Eretmocerus hayati.</title>
        <authorList>
            <person name="Zhong Y."/>
            <person name="Liu S."/>
            <person name="Liu Y."/>
        </authorList>
    </citation>
    <scope>NUCLEOTIDE SEQUENCE</scope>
    <source>
        <strain evidence="1">ZJU_SS_LIU_2023</strain>
    </source>
</reference>
<accession>A0ACC2NTB7</accession>
<evidence type="ECO:0000313" key="1">
    <source>
        <dbReference type="EMBL" id="KAJ8674484.1"/>
    </source>
</evidence>
<proteinExistence type="predicted"/>
<sequence>MNSRGEFMGYMVMRPYGPCYYPPTAMRVPTHQVPRWLEIEAPPPHSRDESRARSPPLYDEAVGGDLSQGRDLVDDARGELNAPAGNTVKLEDAEPLVEPPERNAWGESPNQQVEVQEQVDQNVAMDQINEGEQNNDEALVEQNLMVPERNAVHELEQNNDEALVEQNLVIPECEAVRELAQGYRRIVNQFNQTVYIHPDGIQIPEGPLLPIGLPLEFEMMPPTSRDDLADFYMADKGHLGPKNTSWRILIDGGAIHFSGRVIRHKVFKRLWMCANCFVELGIPRNDWEIVYLHLLGREESLPEFECPLQLFKCRNRFQRGMSRGATKLFQRIKSKECQCCRFALKPHMSRVYYDNAVFDMNSRRV</sequence>
<organism evidence="1 2">
    <name type="scientific">Eretmocerus hayati</name>
    <dbReference type="NCBI Taxonomy" id="131215"/>
    <lineage>
        <taxon>Eukaryota</taxon>
        <taxon>Metazoa</taxon>
        <taxon>Ecdysozoa</taxon>
        <taxon>Arthropoda</taxon>
        <taxon>Hexapoda</taxon>
        <taxon>Insecta</taxon>
        <taxon>Pterygota</taxon>
        <taxon>Neoptera</taxon>
        <taxon>Endopterygota</taxon>
        <taxon>Hymenoptera</taxon>
        <taxon>Apocrita</taxon>
        <taxon>Proctotrupomorpha</taxon>
        <taxon>Chalcidoidea</taxon>
        <taxon>Aphelinidae</taxon>
        <taxon>Aphelininae</taxon>
        <taxon>Eretmocerus</taxon>
    </lineage>
</organism>
<protein>
    <submittedName>
        <fullName evidence="1">Uncharacterized protein</fullName>
    </submittedName>
</protein>
<keyword evidence="2" id="KW-1185">Reference proteome</keyword>
<gene>
    <name evidence="1" type="ORF">QAD02_005746</name>
</gene>
<name>A0ACC2NTB7_9HYME</name>
<evidence type="ECO:0000313" key="2">
    <source>
        <dbReference type="Proteomes" id="UP001239111"/>
    </source>
</evidence>
<dbReference type="Proteomes" id="UP001239111">
    <property type="component" value="Chromosome 3"/>
</dbReference>
<comment type="caution">
    <text evidence="1">The sequence shown here is derived from an EMBL/GenBank/DDBJ whole genome shotgun (WGS) entry which is preliminary data.</text>
</comment>
<dbReference type="EMBL" id="CM056743">
    <property type="protein sequence ID" value="KAJ8674484.1"/>
    <property type="molecule type" value="Genomic_DNA"/>
</dbReference>